<keyword evidence="1" id="KW-0238">DNA-binding</keyword>
<evidence type="ECO:0000256" key="1">
    <source>
        <dbReference type="ARBA" id="ARBA00023125"/>
    </source>
</evidence>
<dbReference type="RefSeq" id="WP_106539608.1">
    <property type="nucleotide sequence ID" value="NZ_PYGE01000025.1"/>
</dbReference>
<dbReference type="OrthoDB" id="4221145at2"/>
<feature type="domain" description="Lsr2 DNA-binding" evidence="3">
    <location>
        <begin position="225"/>
        <end position="258"/>
    </location>
</feature>
<proteinExistence type="predicted"/>
<dbReference type="InterPro" id="IPR055370">
    <property type="entry name" value="Lsr2_DNA-bd"/>
</dbReference>
<dbReference type="GO" id="GO:0003677">
    <property type="term" value="F:DNA binding"/>
    <property type="evidence" value="ECO:0007669"/>
    <property type="project" value="UniProtKB-KW"/>
</dbReference>
<evidence type="ECO:0000313" key="4">
    <source>
        <dbReference type="EMBL" id="PSK96680.1"/>
    </source>
</evidence>
<keyword evidence="5" id="KW-1185">Reference proteome</keyword>
<dbReference type="GO" id="GO:0016746">
    <property type="term" value="F:acyltransferase activity"/>
    <property type="evidence" value="ECO:0007669"/>
    <property type="project" value="InterPro"/>
</dbReference>
<dbReference type="Proteomes" id="UP000243528">
    <property type="component" value="Unassembled WGS sequence"/>
</dbReference>
<evidence type="ECO:0000256" key="2">
    <source>
        <dbReference type="SAM" id="MobiDB-lite"/>
    </source>
</evidence>
<gene>
    <name evidence="4" type="ORF">CLV30_12562</name>
</gene>
<sequence length="261" mass="28239">MAIAIAAKITILKMLASGRDAEFVASAVPDAGLTASGVEHLGAEHGYPDRDKLAWAVDILEKQKLREARAEVPPAKASAPARRVHAAETTGFQNTASDVNHDRLDSSRREPAPPAVDELIAQARESGKARTRNLGARIEGLVDDLRRRLDSEEEEARQAAEREAERTAALEEVRRLEEQLEAARKKARKFKNAPGGNGRAAVTRSPSAESRTPGGKAAQAALDYNAAEVRAWARENGIECPTRGRFLPRGVVDAWREATAS</sequence>
<dbReference type="Gene3D" id="4.10.320.10">
    <property type="entry name" value="E3-binding domain"/>
    <property type="match status" value="1"/>
</dbReference>
<feature type="compositionally biased region" description="Basic and acidic residues" evidence="2">
    <location>
        <begin position="99"/>
        <end position="111"/>
    </location>
</feature>
<comment type="caution">
    <text evidence="4">The sequence shown here is derived from an EMBL/GenBank/DDBJ whole genome shotgun (WGS) entry which is preliminary data.</text>
</comment>
<protein>
    <submittedName>
        <fullName evidence="4">Lsr2 protein</fullName>
    </submittedName>
</protein>
<feature type="region of interest" description="Disordered" evidence="2">
    <location>
        <begin position="70"/>
        <end position="115"/>
    </location>
</feature>
<dbReference type="AlphaFoldDB" id="A0A2P8DHI8"/>
<dbReference type="InterPro" id="IPR036625">
    <property type="entry name" value="E3-bd_dom_sf"/>
</dbReference>
<feature type="region of interest" description="Disordered" evidence="2">
    <location>
        <begin position="185"/>
        <end position="219"/>
    </location>
</feature>
<reference evidence="4 5" key="1">
    <citation type="submission" date="2018-03" db="EMBL/GenBank/DDBJ databases">
        <title>Genomic Encyclopedia of Archaeal and Bacterial Type Strains, Phase II (KMG-II): from individual species to whole genera.</title>
        <authorList>
            <person name="Goeker M."/>
        </authorList>
    </citation>
    <scope>NUCLEOTIDE SEQUENCE [LARGE SCALE GENOMIC DNA]</scope>
    <source>
        <strain evidence="4 5">DSM 45211</strain>
    </source>
</reference>
<accession>A0A2P8DHI8</accession>
<organism evidence="4 5">
    <name type="scientific">Haloactinopolyspora alba</name>
    <dbReference type="NCBI Taxonomy" id="648780"/>
    <lineage>
        <taxon>Bacteria</taxon>
        <taxon>Bacillati</taxon>
        <taxon>Actinomycetota</taxon>
        <taxon>Actinomycetes</taxon>
        <taxon>Jiangellales</taxon>
        <taxon>Jiangellaceae</taxon>
        <taxon>Haloactinopolyspora</taxon>
    </lineage>
</organism>
<dbReference type="Pfam" id="PF23359">
    <property type="entry name" value="Lsr2_DNA-bd"/>
    <property type="match status" value="1"/>
</dbReference>
<evidence type="ECO:0000259" key="3">
    <source>
        <dbReference type="Pfam" id="PF23359"/>
    </source>
</evidence>
<name>A0A2P8DHI8_9ACTN</name>
<dbReference type="EMBL" id="PYGE01000025">
    <property type="protein sequence ID" value="PSK96680.1"/>
    <property type="molecule type" value="Genomic_DNA"/>
</dbReference>
<evidence type="ECO:0000313" key="5">
    <source>
        <dbReference type="Proteomes" id="UP000243528"/>
    </source>
</evidence>